<organism evidence="2 3">
    <name type="scientific">Aaosphaeria arxii CBS 175.79</name>
    <dbReference type="NCBI Taxonomy" id="1450172"/>
    <lineage>
        <taxon>Eukaryota</taxon>
        <taxon>Fungi</taxon>
        <taxon>Dikarya</taxon>
        <taxon>Ascomycota</taxon>
        <taxon>Pezizomycotina</taxon>
        <taxon>Dothideomycetes</taxon>
        <taxon>Pleosporomycetidae</taxon>
        <taxon>Pleosporales</taxon>
        <taxon>Pleosporales incertae sedis</taxon>
        <taxon>Aaosphaeria</taxon>
    </lineage>
</organism>
<dbReference type="Proteomes" id="UP000799778">
    <property type="component" value="Unassembled WGS sequence"/>
</dbReference>
<dbReference type="EMBL" id="ML978067">
    <property type="protein sequence ID" value="KAF2020070.1"/>
    <property type="molecule type" value="Genomic_DNA"/>
</dbReference>
<dbReference type="GO" id="GO:0000731">
    <property type="term" value="P:DNA synthesis involved in DNA repair"/>
    <property type="evidence" value="ECO:0007669"/>
    <property type="project" value="InterPro"/>
</dbReference>
<evidence type="ECO:0008006" key="4">
    <source>
        <dbReference type="Google" id="ProtNLM"/>
    </source>
</evidence>
<protein>
    <recommendedName>
        <fullName evidence="4">DNA polymerase delta subunit 4</fullName>
    </recommendedName>
</protein>
<dbReference type="GO" id="GO:0003887">
    <property type="term" value="F:DNA-directed DNA polymerase activity"/>
    <property type="evidence" value="ECO:0007669"/>
    <property type="project" value="TreeGrafter"/>
</dbReference>
<dbReference type="GeneID" id="54284669"/>
<gene>
    <name evidence="2" type="ORF">BU24DRAFT_419659</name>
</gene>
<evidence type="ECO:0000313" key="2">
    <source>
        <dbReference type="EMBL" id="KAF2020070.1"/>
    </source>
</evidence>
<evidence type="ECO:0000313" key="3">
    <source>
        <dbReference type="Proteomes" id="UP000799778"/>
    </source>
</evidence>
<evidence type="ECO:0000256" key="1">
    <source>
        <dbReference type="SAM" id="MobiDB-lite"/>
    </source>
</evidence>
<dbReference type="RefSeq" id="XP_033388409.1">
    <property type="nucleotide sequence ID" value="XM_033527272.1"/>
</dbReference>
<dbReference type="OrthoDB" id="337486at2759"/>
<keyword evidence="3" id="KW-1185">Reference proteome</keyword>
<accession>A0A6A5Y5L7</accession>
<feature type="compositionally biased region" description="Polar residues" evidence="1">
    <location>
        <begin position="40"/>
        <end position="50"/>
    </location>
</feature>
<proteinExistence type="predicted"/>
<dbReference type="GO" id="GO:0006261">
    <property type="term" value="P:DNA-templated DNA replication"/>
    <property type="evidence" value="ECO:0007669"/>
    <property type="project" value="TreeGrafter"/>
</dbReference>
<dbReference type="Pfam" id="PF04081">
    <property type="entry name" value="DNA_pol_delta_4"/>
    <property type="match status" value="1"/>
</dbReference>
<dbReference type="AlphaFoldDB" id="A0A6A5Y5L7"/>
<feature type="region of interest" description="Disordered" evidence="1">
    <location>
        <begin position="32"/>
        <end position="51"/>
    </location>
</feature>
<feature type="region of interest" description="Disordered" evidence="1">
    <location>
        <begin position="1"/>
        <end position="25"/>
    </location>
</feature>
<dbReference type="PANTHER" id="PTHR14303:SF0">
    <property type="entry name" value="DNA POLYMERASE DELTA SUBUNIT 4"/>
    <property type="match status" value="1"/>
</dbReference>
<sequence>MPPKRRTTGTATAAKSNQSTLAFHGASNKVTKAGARTHNAKSLLNDTPQKATEPAVAEIATTKEVEVEPTTVEEPTTADAAIIDEAEKAIAPSSPEDDEARRITKAKIEKYWKAKEAERKAPRVHQGTLSTHEKILREFDMSSQYGPCTGIARLKRWKRAHRLGLAPPIEVLAVLLKEQESSDKLSSQRSQVDEILSSRNMVVEAEA</sequence>
<dbReference type="GO" id="GO:0043625">
    <property type="term" value="C:delta DNA polymerase complex"/>
    <property type="evidence" value="ECO:0007669"/>
    <property type="project" value="TreeGrafter"/>
</dbReference>
<dbReference type="InterPro" id="IPR007218">
    <property type="entry name" value="DNA_pol_delta_4"/>
</dbReference>
<reference evidence="2" key="1">
    <citation type="journal article" date="2020" name="Stud. Mycol.">
        <title>101 Dothideomycetes genomes: a test case for predicting lifestyles and emergence of pathogens.</title>
        <authorList>
            <person name="Haridas S."/>
            <person name="Albert R."/>
            <person name="Binder M."/>
            <person name="Bloem J."/>
            <person name="Labutti K."/>
            <person name="Salamov A."/>
            <person name="Andreopoulos B."/>
            <person name="Baker S."/>
            <person name="Barry K."/>
            <person name="Bills G."/>
            <person name="Bluhm B."/>
            <person name="Cannon C."/>
            <person name="Castanera R."/>
            <person name="Culley D."/>
            <person name="Daum C."/>
            <person name="Ezra D."/>
            <person name="Gonzalez J."/>
            <person name="Henrissat B."/>
            <person name="Kuo A."/>
            <person name="Liang C."/>
            <person name="Lipzen A."/>
            <person name="Lutzoni F."/>
            <person name="Magnuson J."/>
            <person name="Mondo S."/>
            <person name="Nolan M."/>
            <person name="Ohm R."/>
            <person name="Pangilinan J."/>
            <person name="Park H.-J."/>
            <person name="Ramirez L."/>
            <person name="Alfaro M."/>
            <person name="Sun H."/>
            <person name="Tritt A."/>
            <person name="Yoshinaga Y."/>
            <person name="Zwiers L.-H."/>
            <person name="Turgeon B."/>
            <person name="Goodwin S."/>
            <person name="Spatafora J."/>
            <person name="Crous P."/>
            <person name="Grigoriev I."/>
        </authorList>
    </citation>
    <scope>NUCLEOTIDE SEQUENCE</scope>
    <source>
        <strain evidence="2">CBS 175.79</strain>
    </source>
</reference>
<name>A0A6A5Y5L7_9PLEO</name>
<dbReference type="PANTHER" id="PTHR14303">
    <property type="entry name" value="DNA POLYMERASE DELTA SUBUNIT 4"/>
    <property type="match status" value="1"/>
</dbReference>